<keyword evidence="1" id="KW-1185">Reference proteome</keyword>
<dbReference type="InterPro" id="IPR036561">
    <property type="entry name" value="MAM33_sf"/>
</dbReference>
<gene>
    <name evidence="2" type="primary">LOC34624141</name>
</gene>
<sequence>MHVYTRILDLPLTPQEGRSLPLRADAADLQLHRTDKKRAAAARRKLAATADAATPHAECLLPKYSVRAGTDTDESEDGTAFCSQQRHMLQQQRAFSSSTAAAESLAGVIQKEIAHEKSQYEADSQLKSFLESNKWQLEDKENDVLVTLTKEVDGRKVIVEFSCIQPSGGDEEETIPEASDFTVSVQNPQGSGLLFYCSTTNEDEAARFCIGQVRYFSDASSKDSLAEYPGPYFEDLDDSFQQGLDSWLSALGIDGELCDFIDRFAADKENREYIAWLNKLQGFISKA</sequence>
<dbReference type="Gene3D" id="3.10.280.10">
    <property type="entry name" value="Mitochondrial glycoprotein"/>
    <property type="match status" value="1"/>
</dbReference>
<evidence type="ECO:0000313" key="2">
    <source>
        <dbReference type="RefSeq" id="XP_026192647.1"/>
    </source>
</evidence>
<dbReference type="GeneID" id="34624141"/>
<dbReference type="PANTHER" id="PTHR10826">
    <property type="entry name" value="COMPLEMENT COMPONENT 1"/>
    <property type="match status" value="1"/>
</dbReference>
<accession>A0A6P6RZ48</accession>
<reference evidence="2" key="1">
    <citation type="submission" date="2025-08" db="UniProtKB">
        <authorList>
            <consortium name="RefSeq"/>
        </authorList>
    </citation>
    <scope>IDENTIFICATION</scope>
</reference>
<evidence type="ECO:0000313" key="1">
    <source>
        <dbReference type="Proteomes" id="UP000515125"/>
    </source>
</evidence>
<dbReference type="SUPFAM" id="SSF54529">
    <property type="entry name" value="Mitochondrial glycoprotein MAM33-like"/>
    <property type="match status" value="1"/>
</dbReference>
<dbReference type="GO" id="GO:0005759">
    <property type="term" value="C:mitochondrial matrix"/>
    <property type="evidence" value="ECO:0007669"/>
    <property type="project" value="InterPro"/>
</dbReference>
<proteinExistence type="predicted"/>
<dbReference type="RefSeq" id="XP_026192647.1">
    <property type="nucleotide sequence ID" value="XM_026336862.1"/>
</dbReference>
<dbReference type="AlphaFoldDB" id="A0A6P6RZ48"/>
<protein>
    <submittedName>
        <fullName evidence="2">Uncharacterized protein At2g39795, mitochondrial</fullName>
    </submittedName>
</protein>
<dbReference type="OrthoDB" id="278212at2759"/>
<dbReference type="PANTHER" id="PTHR10826:SF1">
    <property type="entry name" value="COMPLEMENT COMPONENT 1 Q SUBCOMPONENT-BINDING PROTEIN, MITOCHONDRIAL"/>
    <property type="match status" value="1"/>
</dbReference>
<name>A0A6P6RZ48_9EIME</name>
<dbReference type="InterPro" id="IPR003428">
    <property type="entry name" value="MAM33"/>
</dbReference>
<dbReference type="Pfam" id="PF02330">
    <property type="entry name" value="MAM33"/>
    <property type="match status" value="1"/>
</dbReference>
<organism evidence="1 2">
    <name type="scientific">Cyclospora cayetanensis</name>
    <dbReference type="NCBI Taxonomy" id="88456"/>
    <lineage>
        <taxon>Eukaryota</taxon>
        <taxon>Sar</taxon>
        <taxon>Alveolata</taxon>
        <taxon>Apicomplexa</taxon>
        <taxon>Conoidasida</taxon>
        <taxon>Coccidia</taxon>
        <taxon>Eucoccidiorida</taxon>
        <taxon>Eimeriorina</taxon>
        <taxon>Eimeriidae</taxon>
        <taxon>Cyclospora</taxon>
    </lineage>
</organism>
<dbReference type="Proteomes" id="UP000515125">
    <property type="component" value="Unplaced"/>
</dbReference>